<dbReference type="PANTHER" id="PTHR45138:SF9">
    <property type="entry name" value="DIGUANYLATE CYCLASE DGCM-RELATED"/>
    <property type="match status" value="1"/>
</dbReference>
<proteinExistence type="predicted"/>
<accession>A0A2N1PKR0</accession>
<reference evidence="2 3" key="1">
    <citation type="journal article" date="2017" name="ISME J.">
        <title>Potential for microbial H2 and metal transformations associated with novel bacteria and archaea in deep terrestrial subsurface sediments.</title>
        <authorList>
            <person name="Hernsdorf A.W."/>
            <person name="Amano Y."/>
            <person name="Miyakawa K."/>
            <person name="Ise K."/>
            <person name="Suzuki Y."/>
            <person name="Anantharaman K."/>
            <person name="Probst A."/>
            <person name="Burstein D."/>
            <person name="Thomas B.C."/>
            <person name="Banfield J.F."/>
        </authorList>
    </citation>
    <scope>NUCLEOTIDE SEQUENCE [LARGE SCALE GENOMIC DNA]</scope>
    <source>
        <strain evidence="2">HGW-Wallbacteria-1</strain>
    </source>
</reference>
<dbReference type="SUPFAM" id="SSF55073">
    <property type="entry name" value="Nucleotide cyclase"/>
    <property type="match status" value="1"/>
</dbReference>
<evidence type="ECO:0000313" key="2">
    <source>
        <dbReference type="EMBL" id="PKK88943.1"/>
    </source>
</evidence>
<dbReference type="SMART" id="SM00267">
    <property type="entry name" value="GGDEF"/>
    <property type="match status" value="1"/>
</dbReference>
<dbReference type="Gene3D" id="3.30.70.270">
    <property type="match status" value="1"/>
</dbReference>
<dbReference type="InterPro" id="IPR038733">
    <property type="entry name" value="Predicted_DNA_bind_prot_RHH"/>
</dbReference>
<dbReference type="InterPro" id="IPR043128">
    <property type="entry name" value="Rev_trsase/Diguanyl_cyclase"/>
</dbReference>
<dbReference type="CDD" id="cd01949">
    <property type="entry name" value="GGDEF"/>
    <property type="match status" value="1"/>
</dbReference>
<dbReference type="EMBL" id="PGXC01000030">
    <property type="protein sequence ID" value="PKK88943.1"/>
    <property type="molecule type" value="Genomic_DNA"/>
</dbReference>
<dbReference type="CDD" id="cd21631">
    <property type="entry name" value="RHH_CopG_NikR-like"/>
    <property type="match status" value="1"/>
</dbReference>
<dbReference type="InterPro" id="IPR000160">
    <property type="entry name" value="GGDEF_dom"/>
</dbReference>
<dbReference type="GO" id="GO:0052621">
    <property type="term" value="F:diguanylate cyclase activity"/>
    <property type="evidence" value="ECO:0007669"/>
    <property type="project" value="TreeGrafter"/>
</dbReference>
<dbReference type="InterPro" id="IPR050469">
    <property type="entry name" value="Diguanylate_Cyclase"/>
</dbReference>
<dbReference type="PROSITE" id="PS50887">
    <property type="entry name" value="GGDEF"/>
    <property type="match status" value="1"/>
</dbReference>
<dbReference type="GO" id="GO:0043709">
    <property type="term" value="P:cell adhesion involved in single-species biofilm formation"/>
    <property type="evidence" value="ECO:0007669"/>
    <property type="project" value="TreeGrafter"/>
</dbReference>
<dbReference type="GO" id="GO:1902201">
    <property type="term" value="P:negative regulation of bacterial-type flagellum-dependent cell motility"/>
    <property type="evidence" value="ECO:0007669"/>
    <property type="project" value="TreeGrafter"/>
</dbReference>
<organism evidence="2 3">
    <name type="scientific">Candidatus Wallbacteria bacterium HGW-Wallbacteria-1</name>
    <dbReference type="NCBI Taxonomy" id="2013854"/>
    <lineage>
        <taxon>Bacteria</taxon>
        <taxon>Candidatus Walliibacteriota</taxon>
    </lineage>
</organism>
<comment type="caution">
    <text evidence="2">The sequence shown here is derived from an EMBL/GenBank/DDBJ whole genome shotgun (WGS) entry which is preliminary data.</text>
</comment>
<dbReference type="GO" id="GO:0005886">
    <property type="term" value="C:plasma membrane"/>
    <property type="evidence" value="ECO:0007669"/>
    <property type="project" value="TreeGrafter"/>
</dbReference>
<evidence type="ECO:0000313" key="3">
    <source>
        <dbReference type="Proteomes" id="UP000233256"/>
    </source>
</evidence>
<dbReference type="Pfam" id="PF12651">
    <property type="entry name" value="RHH_3"/>
    <property type="match status" value="1"/>
</dbReference>
<dbReference type="Proteomes" id="UP000233256">
    <property type="component" value="Unassembled WGS sequence"/>
</dbReference>
<dbReference type="PANTHER" id="PTHR45138">
    <property type="entry name" value="REGULATORY COMPONENTS OF SENSORY TRANSDUCTION SYSTEM"/>
    <property type="match status" value="1"/>
</dbReference>
<sequence length="209" mass="23684">MQKQIDGLTGLRNKQCFLEEVLKLEKSRFTLALVDLDNFKPANDKFGHAVGDAIICDLGHHLKDEIGNHGQVFRYGGEEFGIILPDAEKETGLFIMENIRRSFETDHQYEVNGEKVIIPMRFSCGVAASPDDADNAQDLLRFCDEALYRAKMSGRNKCCLSKIEKMIPKTVHYTKIQLERLSKLAEQSGINEAALLREALDDLLKKHIF</sequence>
<dbReference type="AlphaFoldDB" id="A0A2N1PKR0"/>
<evidence type="ECO:0000259" key="1">
    <source>
        <dbReference type="PROSITE" id="PS50887"/>
    </source>
</evidence>
<gene>
    <name evidence="2" type="ORF">CVV64_16620</name>
</gene>
<protein>
    <submittedName>
        <fullName evidence="2">GGDEF domain-containing protein</fullName>
    </submittedName>
</protein>
<name>A0A2N1PKR0_9BACT</name>
<dbReference type="Pfam" id="PF00990">
    <property type="entry name" value="GGDEF"/>
    <property type="match status" value="1"/>
</dbReference>
<feature type="domain" description="GGDEF" evidence="1">
    <location>
        <begin position="27"/>
        <end position="163"/>
    </location>
</feature>
<dbReference type="NCBIfam" id="TIGR00254">
    <property type="entry name" value="GGDEF"/>
    <property type="match status" value="1"/>
</dbReference>
<dbReference type="InterPro" id="IPR029787">
    <property type="entry name" value="Nucleotide_cyclase"/>
</dbReference>